<comment type="similarity">
    <text evidence="1 11">Belongs to the TRAFAC class myosin-kinesin ATPase superfamily. Myosin family.</text>
</comment>
<dbReference type="SUPFAM" id="SSF52540">
    <property type="entry name" value="P-loop containing nucleoside triphosphate hydrolases"/>
    <property type="match status" value="2"/>
</dbReference>
<dbReference type="Pfam" id="PF00063">
    <property type="entry name" value="Myosin_head"/>
    <property type="match status" value="1"/>
</dbReference>
<dbReference type="GO" id="GO:0005737">
    <property type="term" value="C:cytoplasm"/>
    <property type="evidence" value="ECO:0007669"/>
    <property type="project" value="TreeGrafter"/>
</dbReference>
<keyword evidence="4 11" id="KW-0547">Nucleotide-binding</keyword>
<evidence type="ECO:0000256" key="13">
    <source>
        <dbReference type="SAM" id="MobiDB-lite"/>
    </source>
</evidence>
<dbReference type="FunFam" id="1.20.5.190:FF:000001">
    <property type="entry name" value="unconventional myosin-Va"/>
    <property type="match status" value="1"/>
</dbReference>
<sequence length="1807" mass="209683">MSAIELYTKGAKVWIPHPEKVWEGAELVEDYSPKKTALGIITESNETRTLTIKSEKDLPFLKNPLILLGENDLTSLSYLHEPAVLNNLQFRFCQKSYIYTYCGIVLVAVNPYTDVSIYDIDTIQTYRRKGISELDPHIFAVAEEAYRKLEREQKDQSIIVSGESGAGKTVSAKYTMRYFATVGGNATETDIEKKVLASSPIMEAFGNAKTTRNDNSSRFGKFIELHFNKQFHICGASMRTYLLEKSRVVFQAPNERNYHIFYQICAARQKLKHLQLDHQNKFHYLNQGESPNVSGVDDAKEFEETLSALNLLGFSDQEQDDLLKILASILHIGNIDFKEGMIKVENEQDQQGCFIEPDDLGLTTAARLLEVDENELRHWLCTRKLVSMREVFLKPMTVAAAVRARDALVKHVYSELFNWIVLIINRMLESEVPRHRFVGVLDIYGFETFDVNSFEQFCINYANEKLQQQFNLHVFKLEQEEYIKEGIEWKMIEFYDNQPCIDLIEAKLGILDLLDEECKMPGGSDSSWTEKLYTKCSKYSHFSKARFGTSSFVVNHFADKVQYESESFLEKNRDTVVEEQLNVIKGTRNPLVRALFTPESFVKPAPRTKLKVVSAKAPTVVQKTHKQSVCSQFRDSLNLLMTTLNATTPHYVRCIKPNDEKIPFDFNPKRAVQQLRACGVLETIRLSSAGFPSRWNYSDFFSRYRVLCKSQEIDATRLNGTCEIILRRFLKDGSTYQFGRTKIFFKPGQVAYLEKLRSDRLIACVVLMQKTVRMFIHRKRYLKTKRSCLLIQRYGRGVLARRLAMDIRRERASIVIQRHVRGWIKRVQYERLKKCVLGIQRYARGKLARIKYLQLKYNAASIVIQKYVRGWLARREYKKMIRHIVVCQSAIRRFLARRQYKKLRIEARSIEHVKKLNKGLENKIIELQQKIQVLNKTNAELKVHQNEVVELKAKMQSFRSMETEIKTLKNQNNELSQLVKKLEDNVKTEREDKIDLVNEYDRFKKETEEEREKWAENAARLRQEVENMNEIVKTSEEGSKENLKNRLEAEKLLIMNEANTEREQYQKLLREYQTLEQYCDELKLQLYADGKLALDDQLTIDVGEDFGYGSVRSNASSRSTKERLDNVDWKVEAASESHTPSTGESNAQHNENAADVGLVLKLQHKLAEVERQKERMQKRLDELNTSPKAEKAKTEAENSIRISELEIHNSQLKTQLYELQNSIKEGKGSIKLHEQLATAQNELERRSEEIVHLKTVLNSRSHTGEYINEDGELAQAYETQKNINKLLELELQDEKAKYMAYERDLKAEIERLQEDMERQQQVLSANLLGSGQTQNEAYMQLEIKRITLENVELRDKLDALNETVGKLKKKEKFLMARLKKLGFDLDENYMDEARRKVNQKVALVLPERNLSSIPKREKEYLGMFSFNKGCENAIMKELIIDLKPRIAVALLPGLPAYIVFMCVRYADYRNDEDMIKTLLGSFTYTFKKVTKKRIADFETTALWLSNLVRLVNTMKQYSGDKAFQIQNTQRQNEQCLKNFDLSEYRQLFADNALCIYSGMIKNFQEKIQPLIVPAILEHEEIQGMIGGKPSGFRNRLGSSSSVSSPTGSHKPTTILLQELTNHYKMLGYYGVDQELISQIFNQMYYFICATSLNNLLLRKELCHWNKGCQIRHNLSHFEMWTRDKTLDERAIQETLQPIIQAAHLLQARKYSEDVNSICDMCSALTPLQICKILNMYTPVEEFEQRLPANFIKQVQQKLNERPDTSSQTLLMDVKYTYTVRFSFNPSPICLEDVEIPDVINLPMLEKI</sequence>
<dbReference type="GO" id="GO:0048513">
    <property type="term" value="P:animal organ development"/>
    <property type="evidence" value="ECO:0007669"/>
    <property type="project" value="UniProtKB-ARBA"/>
</dbReference>
<evidence type="ECO:0000256" key="4">
    <source>
        <dbReference type="ARBA" id="ARBA00022741"/>
    </source>
</evidence>
<organism evidence="17 18">
    <name type="scientific">Phyllotreta striolata</name>
    <name type="common">Striped flea beetle</name>
    <name type="synonym">Crioceris striolata</name>
    <dbReference type="NCBI Taxonomy" id="444603"/>
    <lineage>
        <taxon>Eukaryota</taxon>
        <taxon>Metazoa</taxon>
        <taxon>Ecdysozoa</taxon>
        <taxon>Arthropoda</taxon>
        <taxon>Hexapoda</taxon>
        <taxon>Insecta</taxon>
        <taxon>Pterygota</taxon>
        <taxon>Neoptera</taxon>
        <taxon>Endopterygota</taxon>
        <taxon>Coleoptera</taxon>
        <taxon>Polyphaga</taxon>
        <taxon>Cucujiformia</taxon>
        <taxon>Chrysomeloidea</taxon>
        <taxon>Chrysomelidae</taxon>
        <taxon>Galerucinae</taxon>
        <taxon>Alticini</taxon>
        <taxon>Phyllotreta</taxon>
    </lineage>
</organism>
<keyword evidence="10 11" id="KW-0009">Actin-binding</keyword>
<dbReference type="PROSITE" id="PS50096">
    <property type="entry name" value="IQ"/>
    <property type="match status" value="5"/>
</dbReference>
<keyword evidence="5 11" id="KW-0067">ATP-binding</keyword>
<dbReference type="GO" id="GO:0000146">
    <property type="term" value="F:microfilament motor activity"/>
    <property type="evidence" value="ECO:0007669"/>
    <property type="project" value="TreeGrafter"/>
</dbReference>
<dbReference type="Gene3D" id="6.20.240.20">
    <property type="match status" value="1"/>
</dbReference>
<dbReference type="CDD" id="cd15470">
    <property type="entry name" value="Myo5_CBD"/>
    <property type="match status" value="1"/>
</dbReference>
<feature type="coiled-coil region" evidence="12">
    <location>
        <begin position="910"/>
        <end position="1085"/>
    </location>
</feature>
<evidence type="ECO:0000256" key="3">
    <source>
        <dbReference type="ARBA" id="ARBA00022737"/>
    </source>
</evidence>
<evidence type="ECO:0000259" key="15">
    <source>
        <dbReference type="PROSITE" id="PS51456"/>
    </source>
</evidence>
<keyword evidence="7 12" id="KW-0175">Coiled coil</keyword>
<dbReference type="SMART" id="SM01132">
    <property type="entry name" value="DIL"/>
    <property type="match status" value="1"/>
</dbReference>
<dbReference type="OrthoDB" id="6108017at2759"/>
<dbReference type="InterPro" id="IPR036103">
    <property type="entry name" value="MYSc_Myo5"/>
</dbReference>
<dbReference type="GO" id="GO:0005524">
    <property type="term" value="F:ATP binding"/>
    <property type="evidence" value="ECO:0007669"/>
    <property type="project" value="UniProtKB-UniRule"/>
</dbReference>
<evidence type="ECO:0008006" key="19">
    <source>
        <dbReference type="Google" id="ProtNLM"/>
    </source>
</evidence>
<dbReference type="Gene3D" id="3.40.850.10">
    <property type="entry name" value="Kinesin motor domain"/>
    <property type="match status" value="1"/>
</dbReference>
<evidence type="ECO:0000256" key="6">
    <source>
        <dbReference type="ARBA" id="ARBA00022860"/>
    </source>
</evidence>
<dbReference type="FunFam" id="1.10.10.820:FF:000001">
    <property type="entry name" value="Myosin heavy chain"/>
    <property type="match status" value="1"/>
</dbReference>
<feature type="compositionally biased region" description="Polar residues" evidence="13">
    <location>
        <begin position="1136"/>
        <end position="1149"/>
    </location>
</feature>
<dbReference type="Pfam" id="PF01843">
    <property type="entry name" value="DIL"/>
    <property type="match status" value="1"/>
</dbReference>
<proteinExistence type="inferred from homology"/>
<feature type="region of interest" description="Actin-binding" evidence="11">
    <location>
        <begin position="637"/>
        <end position="659"/>
    </location>
</feature>
<dbReference type="SMART" id="SM00015">
    <property type="entry name" value="IQ"/>
    <property type="match status" value="6"/>
</dbReference>
<dbReference type="GO" id="GO:0048731">
    <property type="term" value="P:system development"/>
    <property type="evidence" value="ECO:0007669"/>
    <property type="project" value="UniProtKB-ARBA"/>
</dbReference>
<feature type="region of interest" description="Disordered" evidence="13">
    <location>
        <begin position="1111"/>
        <end position="1149"/>
    </location>
</feature>
<dbReference type="PRINTS" id="PR00193">
    <property type="entry name" value="MYOSINHEAVY"/>
</dbReference>
<dbReference type="PROSITE" id="PS51126">
    <property type="entry name" value="DILUTE"/>
    <property type="match status" value="1"/>
</dbReference>
<dbReference type="GO" id="GO:0009888">
    <property type="term" value="P:tissue development"/>
    <property type="evidence" value="ECO:0007669"/>
    <property type="project" value="UniProtKB-ARBA"/>
</dbReference>
<evidence type="ECO:0000256" key="5">
    <source>
        <dbReference type="ARBA" id="ARBA00022840"/>
    </source>
</evidence>
<evidence type="ECO:0000256" key="1">
    <source>
        <dbReference type="ARBA" id="ARBA00008314"/>
    </source>
</evidence>
<evidence type="ECO:0000256" key="10">
    <source>
        <dbReference type="ARBA" id="ARBA00023203"/>
    </source>
</evidence>
<dbReference type="GO" id="GO:0005516">
    <property type="term" value="F:calmodulin binding"/>
    <property type="evidence" value="ECO:0007669"/>
    <property type="project" value="UniProtKB-KW"/>
</dbReference>
<dbReference type="Gene3D" id="1.20.5.190">
    <property type="match status" value="3"/>
</dbReference>
<dbReference type="SMART" id="SM00242">
    <property type="entry name" value="MYSc"/>
    <property type="match status" value="1"/>
</dbReference>
<keyword evidence="8 11" id="KW-0518">Myosin</keyword>
<evidence type="ECO:0000259" key="14">
    <source>
        <dbReference type="PROSITE" id="PS51126"/>
    </source>
</evidence>
<keyword evidence="6" id="KW-0112">Calmodulin-binding</keyword>
<keyword evidence="3" id="KW-0677">Repeat</keyword>
<evidence type="ECO:0000256" key="2">
    <source>
        <dbReference type="ARBA" id="ARBA00022553"/>
    </source>
</evidence>
<dbReference type="GO" id="GO:0051015">
    <property type="term" value="F:actin filament binding"/>
    <property type="evidence" value="ECO:0007669"/>
    <property type="project" value="TreeGrafter"/>
</dbReference>
<dbReference type="Gene3D" id="1.20.58.530">
    <property type="match status" value="1"/>
</dbReference>
<dbReference type="GO" id="GO:0007015">
    <property type="term" value="P:actin filament organization"/>
    <property type="evidence" value="ECO:0007669"/>
    <property type="project" value="TreeGrafter"/>
</dbReference>
<dbReference type="GO" id="GO:0009653">
    <property type="term" value="P:anatomical structure morphogenesis"/>
    <property type="evidence" value="ECO:0007669"/>
    <property type="project" value="UniProtKB-ARBA"/>
</dbReference>
<evidence type="ECO:0000256" key="7">
    <source>
        <dbReference type="ARBA" id="ARBA00023054"/>
    </source>
</evidence>
<feature type="domain" description="Myosin N-terminal SH3-like" evidence="16">
    <location>
        <begin position="8"/>
        <end position="64"/>
    </location>
</feature>
<reference evidence="17" key="1">
    <citation type="submission" date="2022-01" db="EMBL/GenBank/DDBJ databases">
        <authorList>
            <person name="King R."/>
        </authorList>
    </citation>
    <scope>NUCLEOTIDE SEQUENCE</scope>
</reference>
<dbReference type="CDD" id="cd01380">
    <property type="entry name" value="MYSc_Myo5"/>
    <property type="match status" value="1"/>
</dbReference>
<dbReference type="InterPro" id="IPR058662">
    <property type="entry name" value="Myo5a/b_dom"/>
</dbReference>
<keyword evidence="18" id="KW-1185">Reference proteome</keyword>
<evidence type="ECO:0000256" key="12">
    <source>
        <dbReference type="SAM" id="Coils"/>
    </source>
</evidence>
<feature type="binding site" evidence="11">
    <location>
        <begin position="162"/>
        <end position="169"/>
    </location>
    <ligand>
        <name>ATP</name>
        <dbReference type="ChEBI" id="CHEBI:30616"/>
    </ligand>
</feature>
<dbReference type="EMBL" id="OU900094">
    <property type="protein sequence ID" value="CAG9853568.1"/>
    <property type="molecule type" value="Genomic_DNA"/>
</dbReference>
<keyword evidence="2" id="KW-0597">Phosphoprotein</keyword>
<dbReference type="PROSITE" id="PS51456">
    <property type="entry name" value="MYOSIN_MOTOR"/>
    <property type="match status" value="1"/>
</dbReference>
<evidence type="ECO:0000259" key="16">
    <source>
        <dbReference type="PROSITE" id="PS51844"/>
    </source>
</evidence>
<protein>
    <recommendedName>
        <fullName evidence="19">Unconventional myosin-Va</fullName>
    </recommendedName>
</protein>
<evidence type="ECO:0000256" key="9">
    <source>
        <dbReference type="ARBA" id="ARBA00023175"/>
    </source>
</evidence>
<dbReference type="InterPro" id="IPR027417">
    <property type="entry name" value="P-loop_NTPase"/>
</dbReference>
<feature type="domain" description="Dilute" evidence="14">
    <location>
        <begin position="1492"/>
        <end position="1760"/>
    </location>
</feature>
<dbReference type="Gene3D" id="1.20.120.720">
    <property type="entry name" value="Myosin VI head, motor domain, U50 subdomain"/>
    <property type="match status" value="1"/>
</dbReference>
<dbReference type="InterPro" id="IPR036961">
    <property type="entry name" value="Kinesin_motor_dom_sf"/>
</dbReference>
<feature type="domain" description="Myosin motor" evidence="15">
    <location>
        <begin position="68"/>
        <end position="758"/>
    </location>
</feature>
<evidence type="ECO:0000256" key="11">
    <source>
        <dbReference type="PROSITE-ProRule" id="PRU00782"/>
    </source>
</evidence>
<gene>
    <name evidence="17" type="ORF">PHYEVI_LOCUS43</name>
</gene>
<accession>A0A9N9TF02</accession>
<keyword evidence="9 11" id="KW-0505">Motor protein</keyword>
<name>A0A9N9TF02_PHYSR</name>
<feature type="coiled-coil region" evidence="12">
    <location>
        <begin position="1159"/>
        <end position="1370"/>
    </location>
</feature>
<dbReference type="InterPro" id="IPR000048">
    <property type="entry name" value="IQ_motif_EF-hand-BS"/>
</dbReference>
<dbReference type="GO" id="GO:0016459">
    <property type="term" value="C:myosin complex"/>
    <property type="evidence" value="ECO:0007669"/>
    <property type="project" value="UniProtKB-KW"/>
</dbReference>
<dbReference type="GO" id="GO:0016020">
    <property type="term" value="C:membrane"/>
    <property type="evidence" value="ECO:0007669"/>
    <property type="project" value="TreeGrafter"/>
</dbReference>
<dbReference type="InterPro" id="IPR004009">
    <property type="entry name" value="SH3_Myosin"/>
</dbReference>
<evidence type="ECO:0000313" key="17">
    <source>
        <dbReference type="EMBL" id="CAG9853568.1"/>
    </source>
</evidence>
<evidence type="ECO:0000256" key="8">
    <source>
        <dbReference type="ARBA" id="ARBA00023123"/>
    </source>
</evidence>
<dbReference type="InterPro" id="IPR002710">
    <property type="entry name" value="Dilute_dom"/>
</dbReference>
<dbReference type="PROSITE" id="PS51844">
    <property type="entry name" value="SH3_LIKE"/>
    <property type="match status" value="1"/>
</dbReference>
<evidence type="ECO:0000313" key="18">
    <source>
        <dbReference type="Proteomes" id="UP001153712"/>
    </source>
</evidence>
<feature type="compositionally biased region" description="Basic and acidic residues" evidence="13">
    <location>
        <begin position="1119"/>
        <end position="1135"/>
    </location>
</feature>
<dbReference type="Gene3D" id="1.10.10.820">
    <property type="match status" value="1"/>
</dbReference>
<dbReference type="PANTHER" id="PTHR13140">
    <property type="entry name" value="MYOSIN"/>
    <property type="match status" value="1"/>
</dbReference>
<dbReference type="InterPro" id="IPR001609">
    <property type="entry name" value="Myosin_head_motor_dom-like"/>
</dbReference>
<dbReference type="Pfam" id="PF00612">
    <property type="entry name" value="IQ"/>
    <property type="match status" value="4"/>
</dbReference>
<dbReference type="Proteomes" id="UP001153712">
    <property type="component" value="Chromosome 1"/>
</dbReference>
<dbReference type="PANTHER" id="PTHR13140:SF706">
    <property type="entry name" value="DILUTE CLASS UNCONVENTIONAL MYOSIN, ISOFORM C"/>
    <property type="match status" value="1"/>
</dbReference>
<dbReference type="Pfam" id="PF25966">
    <property type="entry name" value="Myo5a"/>
    <property type="match status" value="1"/>
</dbReference>